<gene>
    <name evidence="2" type="ORF">EUV02_07530</name>
</gene>
<evidence type="ECO:0000313" key="2">
    <source>
        <dbReference type="EMBL" id="TFU03043.1"/>
    </source>
</evidence>
<evidence type="ECO:0000256" key="1">
    <source>
        <dbReference type="SAM" id="SignalP"/>
    </source>
</evidence>
<name>A0A4Y9EMJ5_9SPHN</name>
<dbReference type="RefSeq" id="WP_135245635.1">
    <property type="nucleotide sequence ID" value="NZ_SIHO01000002.1"/>
</dbReference>
<dbReference type="EMBL" id="SIHO01000002">
    <property type="protein sequence ID" value="TFU03043.1"/>
    <property type="molecule type" value="Genomic_DNA"/>
</dbReference>
<organism evidence="2 3">
    <name type="scientific">Glacieibacterium arshaanense</name>
    <dbReference type="NCBI Taxonomy" id="2511025"/>
    <lineage>
        <taxon>Bacteria</taxon>
        <taxon>Pseudomonadati</taxon>
        <taxon>Pseudomonadota</taxon>
        <taxon>Alphaproteobacteria</taxon>
        <taxon>Sphingomonadales</taxon>
        <taxon>Sphingosinicellaceae</taxon>
        <taxon>Glacieibacterium</taxon>
    </lineage>
</organism>
<feature type="chain" id="PRO_5021358948" evidence="1">
    <location>
        <begin position="23"/>
        <end position="93"/>
    </location>
</feature>
<dbReference type="Proteomes" id="UP000297737">
    <property type="component" value="Unassembled WGS sequence"/>
</dbReference>
<reference evidence="2 3" key="1">
    <citation type="submission" date="2019-02" db="EMBL/GenBank/DDBJ databases">
        <title>Polymorphobacter sp. isolated from the lake at the Tibet of China.</title>
        <authorList>
            <person name="Li A."/>
        </authorList>
    </citation>
    <scope>NUCLEOTIDE SEQUENCE [LARGE SCALE GENOMIC DNA]</scope>
    <source>
        <strain evidence="2 3">DJ1R-1</strain>
    </source>
</reference>
<protein>
    <submittedName>
        <fullName evidence="2">Uncharacterized protein</fullName>
    </submittedName>
</protein>
<accession>A0A4Y9EMJ5</accession>
<comment type="caution">
    <text evidence="2">The sequence shown here is derived from an EMBL/GenBank/DDBJ whole genome shotgun (WGS) entry which is preliminary data.</text>
</comment>
<evidence type="ECO:0000313" key="3">
    <source>
        <dbReference type="Proteomes" id="UP000297737"/>
    </source>
</evidence>
<dbReference type="OrthoDB" id="8002773at2"/>
<dbReference type="AlphaFoldDB" id="A0A4Y9EMJ5"/>
<sequence>MFCKIAVTGILAAAAISAPAFADAKSAASCAAGLNKDAQLIYNTTAPKVTPTTNLQDTIKSTTRGLVMGGQIDRANAKPAAEAAGQCLAQLKG</sequence>
<keyword evidence="1" id="KW-0732">Signal</keyword>
<proteinExistence type="predicted"/>
<feature type="signal peptide" evidence="1">
    <location>
        <begin position="1"/>
        <end position="22"/>
    </location>
</feature>
<keyword evidence="3" id="KW-1185">Reference proteome</keyword>